<proteinExistence type="inferred from homology"/>
<evidence type="ECO:0000256" key="5">
    <source>
        <dbReference type="PIRSR" id="PIRSR001549-1"/>
    </source>
</evidence>
<dbReference type="InterPro" id="IPR036621">
    <property type="entry name" value="Anticodon-bd_dom_sf"/>
</dbReference>
<evidence type="ECO:0000313" key="9">
    <source>
        <dbReference type="WBParaSite" id="jg25667"/>
    </source>
</evidence>
<name>A0A915E1E9_9BILA</name>
<protein>
    <recommendedName>
        <fullName evidence="2">histidine--tRNA ligase</fullName>
        <ecNumber evidence="2">6.1.1.21</ecNumber>
    </recommendedName>
</protein>
<dbReference type="Proteomes" id="UP000887574">
    <property type="component" value="Unplaced"/>
</dbReference>
<dbReference type="Pfam" id="PF13393">
    <property type="entry name" value="tRNA-synt_His"/>
    <property type="match status" value="1"/>
</dbReference>
<feature type="binding site" evidence="5">
    <location>
        <position position="11"/>
    </location>
    <ligand>
        <name>L-histidine</name>
        <dbReference type="ChEBI" id="CHEBI:57595"/>
    </ligand>
</feature>
<evidence type="ECO:0000313" key="8">
    <source>
        <dbReference type="Proteomes" id="UP000887574"/>
    </source>
</evidence>
<dbReference type="GO" id="GO:0003723">
    <property type="term" value="F:RNA binding"/>
    <property type="evidence" value="ECO:0007669"/>
    <property type="project" value="TreeGrafter"/>
</dbReference>
<dbReference type="Gene3D" id="3.40.50.800">
    <property type="entry name" value="Anticodon-binding domain"/>
    <property type="match status" value="1"/>
</dbReference>
<dbReference type="PIRSF" id="PIRSF001549">
    <property type="entry name" value="His-tRNA_synth"/>
    <property type="match status" value="1"/>
</dbReference>
<dbReference type="SUPFAM" id="SSF52954">
    <property type="entry name" value="Class II aaRS ABD-related"/>
    <property type="match status" value="1"/>
</dbReference>
<dbReference type="GO" id="GO:0006427">
    <property type="term" value="P:histidyl-tRNA aminoacylation"/>
    <property type="evidence" value="ECO:0007669"/>
    <property type="project" value="TreeGrafter"/>
</dbReference>
<sequence length="355" mass="39419">MTKGRYREFFQCDFDIAGEYEAMLPDAECVKIIDEVLSELDIGDYEIKVNHRLLLEGMFALSGIEDKDFKVVCSSVDKLDKHSWSEVKNELINEKLIPENAVEKLKNFAMLREQNPAMTNSQLLELFQQISSVDGKLLGTTPKRISFDPSLARGLDYYTGTIYEAVVKDVPAPLIDALSLGAGKGGVVADPFSATEVPKGDGGCDQTAASGPIGSVAAGGRYDKLVGMFLKANQTDSTDASDNKKKKKSKDVDIPCVWVSFGIERLFTIMELKARAVQERMKLCSFLWSAGIRCEFSYKANAKWLVDIQHCEKNNIPIACILGKSEVEKKCVGVKQTSNRQEIKSKFPWLTWLSS</sequence>
<dbReference type="EC" id="6.1.1.21" evidence="2"/>
<accession>A0A915E1E9</accession>
<dbReference type="GO" id="GO:0005739">
    <property type="term" value="C:mitochondrion"/>
    <property type="evidence" value="ECO:0007669"/>
    <property type="project" value="TreeGrafter"/>
</dbReference>
<dbReference type="GO" id="GO:0004821">
    <property type="term" value="F:histidine-tRNA ligase activity"/>
    <property type="evidence" value="ECO:0007669"/>
    <property type="project" value="UniProtKB-EC"/>
</dbReference>
<dbReference type="PANTHER" id="PTHR11476">
    <property type="entry name" value="HISTIDYL-TRNA SYNTHETASE"/>
    <property type="match status" value="1"/>
</dbReference>
<dbReference type="SUPFAM" id="SSF55681">
    <property type="entry name" value="Class II aaRS and biotin synthetases"/>
    <property type="match status" value="1"/>
</dbReference>
<dbReference type="GO" id="GO:0032543">
    <property type="term" value="P:mitochondrial translation"/>
    <property type="evidence" value="ECO:0007669"/>
    <property type="project" value="TreeGrafter"/>
</dbReference>
<keyword evidence="3" id="KW-0547">Nucleotide-binding</keyword>
<dbReference type="PANTHER" id="PTHR11476:SF7">
    <property type="entry name" value="HISTIDINE--TRNA LIGASE"/>
    <property type="match status" value="1"/>
</dbReference>
<evidence type="ECO:0000256" key="3">
    <source>
        <dbReference type="ARBA" id="ARBA00022741"/>
    </source>
</evidence>
<keyword evidence="8" id="KW-1185">Reference proteome</keyword>
<dbReference type="AlphaFoldDB" id="A0A915E1E9"/>
<dbReference type="InterPro" id="IPR045864">
    <property type="entry name" value="aa-tRNA-synth_II/BPL/LPL"/>
</dbReference>
<evidence type="ECO:0000259" key="7">
    <source>
        <dbReference type="Pfam" id="PF13393"/>
    </source>
</evidence>
<feature type="binding site" evidence="5">
    <location>
        <begin position="157"/>
        <end position="158"/>
    </location>
    <ligand>
        <name>L-histidine</name>
        <dbReference type="ChEBI" id="CHEBI:57595"/>
    </ligand>
</feature>
<feature type="domain" description="Anticodon-binding" evidence="6">
    <location>
        <begin position="271"/>
        <end position="343"/>
    </location>
</feature>
<dbReference type="GO" id="GO:0000166">
    <property type="term" value="F:nucleotide binding"/>
    <property type="evidence" value="ECO:0007669"/>
    <property type="project" value="UniProtKB-KW"/>
</dbReference>
<dbReference type="Pfam" id="PF03129">
    <property type="entry name" value="HGTP_anticodon"/>
    <property type="match status" value="1"/>
</dbReference>
<dbReference type="InterPro" id="IPR041715">
    <property type="entry name" value="HisRS-like_core"/>
</dbReference>
<feature type="binding site" evidence="5">
    <location>
        <position position="153"/>
    </location>
    <ligand>
        <name>L-histidine</name>
        <dbReference type="ChEBI" id="CHEBI:57595"/>
    </ligand>
</feature>
<reference evidence="9" key="1">
    <citation type="submission" date="2022-11" db="UniProtKB">
        <authorList>
            <consortium name="WormBaseParasite"/>
        </authorList>
    </citation>
    <scope>IDENTIFICATION</scope>
</reference>
<evidence type="ECO:0000256" key="2">
    <source>
        <dbReference type="ARBA" id="ARBA00012815"/>
    </source>
</evidence>
<dbReference type="GO" id="GO:0005829">
    <property type="term" value="C:cytosol"/>
    <property type="evidence" value="ECO:0007669"/>
    <property type="project" value="TreeGrafter"/>
</dbReference>
<dbReference type="CDD" id="cd00773">
    <property type="entry name" value="HisRS-like_core"/>
    <property type="match status" value="1"/>
</dbReference>
<dbReference type="InterPro" id="IPR004154">
    <property type="entry name" value="Anticodon-bd"/>
</dbReference>
<organism evidence="8 9">
    <name type="scientific">Ditylenchus dipsaci</name>
    <dbReference type="NCBI Taxonomy" id="166011"/>
    <lineage>
        <taxon>Eukaryota</taxon>
        <taxon>Metazoa</taxon>
        <taxon>Ecdysozoa</taxon>
        <taxon>Nematoda</taxon>
        <taxon>Chromadorea</taxon>
        <taxon>Rhabditida</taxon>
        <taxon>Tylenchina</taxon>
        <taxon>Tylenchomorpha</taxon>
        <taxon>Sphaerularioidea</taxon>
        <taxon>Anguinidae</taxon>
        <taxon>Anguininae</taxon>
        <taxon>Ditylenchus</taxon>
    </lineage>
</organism>
<dbReference type="Gene3D" id="3.30.930.10">
    <property type="entry name" value="Bira Bifunctional Protein, Domain 2"/>
    <property type="match status" value="1"/>
</dbReference>
<dbReference type="WBParaSite" id="jg25667">
    <property type="protein sequence ID" value="jg25667"/>
    <property type="gene ID" value="jg25667"/>
</dbReference>
<evidence type="ECO:0000259" key="6">
    <source>
        <dbReference type="Pfam" id="PF03129"/>
    </source>
</evidence>
<comment type="similarity">
    <text evidence="1">Belongs to the class-II aminoacyl-tRNA synthetase family.</text>
</comment>
<feature type="binding site" evidence="5">
    <location>
        <position position="15"/>
    </location>
    <ligand>
        <name>L-histidine</name>
        <dbReference type="ChEBI" id="CHEBI:57595"/>
    </ligand>
</feature>
<evidence type="ECO:0000256" key="4">
    <source>
        <dbReference type="ARBA" id="ARBA00047639"/>
    </source>
</evidence>
<dbReference type="InterPro" id="IPR004516">
    <property type="entry name" value="HisRS/HisZ"/>
</dbReference>
<feature type="domain" description="Class II Histidinyl-tRNA synthetase (HisRS)-like catalytic core" evidence="7">
    <location>
        <begin position="4"/>
        <end position="175"/>
    </location>
</feature>
<comment type="catalytic activity">
    <reaction evidence="4">
        <text>tRNA(His) + L-histidine + ATP = L-histidyl-tRNA(His) + AMP + diphosphate + H(+)</text>
        <dbReference type="Rhea" id="RHEA:17313"/>
        <dbReference type="Rhea" id="RHEA-COMP:9665"/>
        <dbReference type="Rhea" id="RHEA-COMP:9689"/>
        <dbReference type="ChEBI" id="CHEBI:15378"/>
        <dbReference type="ChEBI" id="CHEBI:30616"/>
        <dbReference type="ChEBI" id="CHEBI:33019"/>
        <dbReference type="ChEBI" id="CHEBI:57595"/>
        <dbReference type="ChEBI" id="CHEBI:78442"/>
        <dbReference type="ChEBI" id="CHEBI:78527"/>
        <dbReference type="ChEBI" id="CHEBI:456215"/>
        <dbReference type="EC" id="6.1.1.21"/>
    </reaction>
</comment>
<evidence type="ECO:0000256" key="1">
    <source>
        <dbReference type="ARBA" id="ARBA00008226"/>
    </source>
</evidence>